<dbReference type="InterPro" id="IPR050986">
    <property type="entry name" value="GutQ/KpsF_isomerases"/>
</dbReference>
<evidence type="ECO:0000313" key="3">
    <source>
        <dbReference type="Proteomes" id="UP001205748"/>
    </source>
</evidence>
<dbReference type="PANTHER" id="PTHR42745">
    <property type="match status" value="1"/>
</dbReference>
<evidence type="ECO:0000313" key="2">
    <source>
        <dbReference type="EMBL" id="MCR1898985.1"/>
    </source>
</evidence>
<protein>
    <submittedName>
        <fullName evidence="2">SIS domain-containing protein</fullName>
    </submittedName>
</protein>
<dbReference type="CDD" id="cd05014">
    <property type="entry name" value="SIS_Kpsf"/>
    <property type="match status" value="1"/>
</dbReference>
<evidence type="ECO:0000259" key="1">
    <source>
        <dbReference type="PROSITE" id="PS51464"/>
    </source>
</evidence>
<dbReference type="PROSITE" id="PS51464">
    <property type="entry name" value="SIS"/>
    <property type="match status" value="1"/>
</dbReference>
<accession>A0AAE3HGL6</accession>
<name>A0AAE3HGL6_9FIRM</name>
<gene>
    <name evidence="2" type="ORF">NSA47_08305</name>
</gene>
<dbReference type="RefSeq" id="WP_257530864.1">
    <property type="nucleotide sequence ID" value="NZ_JANKAS010000006.1"/>
</dbReference>
<dbReference type="SUPFAM" id="SSF53697">
    <property type="entry name" value="SIS domain"/>
    <property type="match status" value="1"/>
</dbReference>
<dbReference type="InterPro" id="IPR001347">
    <property type="entry name" value="SIS_dom"/>
</dbReference>
<dbReference type="Gene3D" id="3.40.50.10490">
    <property type="entry name" value="Glucose-6-phosphate isomerase like protein, domain 1"/>
    <property type="match status" value="1"/>
</dbReference>
<dbReference type="Pfam" id="PF01380">
    <property type="entry name" value="SIS"/>
    <property type="match status" value="1"/>
</dbReference>
<dbReference type="EMBL" id="JANKAS010000006">
    <property type="protein sequence ID" value="MCR1898985.1"/>
    <property type="molecule type" value="Genomic_DNA"/>
</dbReference>
<keyword evidence="3" id="KW-1185">Reference proteome</keyword>
<dbReference type="PANTHER" id="PTHR42745:SF1">
    <property type="entry name" value="ARABINOSE 5-PHOSPHATE ISOMERASE KDSD"/>
    <property type="match status" value="1"/>
</dbReference>
<organism evidence="2 3">
    <name type="scientific">Irregularibacter muris</name>
    <dbReference type="NCBI Taxonomy" id="1796619"/>
    <lineage>
        <taxon>Bacteria</taxon>
        <taxon>Bacillati</taxon>
        <taxon>Bacillota</taxon>
        <taxon>Clostridia</taxon>
        <taxon>Eubacteriales</taxon>
        <taxon>Eubacteriaceae</taxon>
        <taxon>Irregularibacter</taxon>
    </lineage>
</organism>
<dbReference type="AlphaFoldDB" id="A0AAE3HGL6"/>
<proteinExistence type="predicted"/>
<dbReference type="GO" id="GO:1901135">
    <property type="term" value="P:carbohydrate derivative metabolic process"/>
    <property type="evidence" value="ECO:0007669"/>
    <property type="project" value="InterPro"/>
</dbReference>
<dbReference type="InterPro" id="IPR046348">
    <property type="entry name" value="SIS_dom_sf"/>
</dbReference>
<sequence length="201" mass="21662">MDKELKKFLNNVQKELNKNIEGVNIENLKKAVEIILESEKKGGRVHVTGIGKPGHVAGYIASLLSSTGTSAYELHGTEAVHGSSGQVKPGDVVIAISNSGETEELKPTVKTILANGACLISCTGNAESWLAKHSEVCLLARVDKEGDGLNKPPRASVLSEILLLQCLSVMLQNKKKLNLNQYVQWHPGGSLGKSIKEMQRK</sequence>
<dbReference type="GO" id="GO:0097367">
    <property type="term" value="F:carbohydrate derivative binding"/>
    <property type="evidence" value="ECO:0007669"/>
    <property type="project" value="InterPro"/>
</dbReference>
<feature type="domain" description="SIS" evidence="1">
    <location>
        <begin position="35"/>
        <end position="177"/>
    </location>
</feature>
<dbReference type="InterPro" id="IPR035474">
    <property type="entry name" value="SIS_Kpsf"/>
</dbReference>
<comment type="caution">
    <text evidence="2">The sequence shown here is derived from an EMBL/GenBank/DDBJ whole genome shotgun (WGS) entry which is preliminary data.</text>
</comment>
<reference evidence="2" key="1">
    <citation type="submission" date="2022-07" db="EMBL/GenBank/DDBJ databases">
        <title>Enhanced cultured diversity of the mouse gut microbiota enables custom-made synthetic communities.</title>
        <authorList>
            <person name="Afrizal A."/>
        </authorList>
    </citation>
    <scope>NUCLEOTIDE SEQUENCE</scope>
    <source>
        <strain evidence="2">DSM 28593</strain>
    </source>
</reference>
<dbReference type="Proteomes" id="UP001205748">
    <property type="component" value="Unassembled WGS sequence"/>
</dbReference>